<feature type="compositionally biased region" description="Polar residues" evidence="1">
    <location>
        <begin position="52"/>
        <end position="63"/>
    </location>
</feature>
<dbReference type="OrthoDB" id="10671669at2759"/>
<gene>
    <name evidence="2" type="ORF">A1Q2_03954</name>
</gene>
<sequence>MAGWLANIALAPTRRWVVDTGYPVEVVSDSCPRRLRVGKRALTRLLSYSHLSHTTRTRLSQINADAESADSETDNSTDIDRPGPHIRTAGHPRPPLTHPHDMGNNASRPGVPGRRRSAPAGTGEEPTMPPLEHSQSEQPYRDDDAASIAPSFAGTLASIFSERTAVSERTMLDNASLYSSTGTVLDEAIVPPSDAIRDGMASAMEALNGEKGWPATVATAQLEWLAQDAGRRARWLRAEVAMQQRRAKRNKRGMARRHSGGKQQVFNLSLAGEERAKEEDAAVVRRLAMERMAGQHRTRSEELAKEMLEQALAENPLHPPEARDQYHATCKEAADAHATALRNADIAHGKAYSAAKVRYMGATLRAPDLPTGGTSMRQASVGPIWE</sequence>
<feature type="compositionally biased region" description="Acidic residues" evidence="1">
    <location>
        <begin position="67"/>
        <end position="77"/>
    </location>
</feature>
<dbReference type="EMBL" id="AMBO01000311">
    <property type="protein sequence ID" value="EKD01717.1"/>
    <property type="molecule type" value="Genomic_DNA"/>
</dbReference>
<dbReference type="HOGENOM" id="CLU_060398_0_0_1"/>
<evidence type="ECO:0000313" key="2">
    <source>
        <dbReference type="EMBL" id="EKD01717.1"/>
    </source>
</evidence>
<name>K1VQN9_TRIAC</name>
<feature type="region of interest" description="Disordered" evidence="1">
    <location>
        <begin position="52"/>
        <end position="143"/>
    </location>
</feature>
<accession>K1VQN9</accession>
<reference evidence="2 3" key="1">
    <citation type="journal article" date="2012" name="Eukaryot. Cell">
        <title>Genome sequence of the Trichosporon asahii environmental strain CBS 8904.</title>
        <authorList>
            <person name="Yang R.Y."/>
            <person name="Li H.T."/>
            <person name="Zhu H."/>
            <person name="Zhou G.P."/>
            <person name="Wang M."/>
            <person name="Wang L."/>
        </authorList>
    </citation>
    <scope>NUCLEOTIDE SEQUENCE [LARGE SCALE GENOMIC DNA]</scope>
    <source>
        <strain evidence="2 3">CBS 8904</strain>
    </source>
</reference>
<dbReference type="Proteomes" id="UP000006757">
    <property type="component" value="Unassembled WGS sequence"/>
</dbReference>
<keyword evidence="3" id="KW-1185">Reference proteome</keyword>
<evidence type="ECO:0000313" key="3">
    <source>
        <dbReference type="Proteomes" id="UP000006757"/>
    </source>
</evidence>
<organism evidence="2 3">
    <name type="scientific">Trichosporon asahii var. asahii (strain CBS 8904)</name>
    <name type="common">Yeast</name>
    <dbReference type="NCBI Taxonomy" id="1220162"/>
    <lineage>
        <taxon>Eukaryota</taxon>
        <taxon>Fungi</taxon>
        <taxon>Dikarya</taxon>
        <taxon>Basidiomycota</taxon>
        <taxon>Agaricomycotina</taxon>
        <taxon>Tremellomycetes</taxon>
        <taxon>Trichosporonales</taxon>
        <taxon>Trichosporonaceae</taxon>
        <taxon>Trichosporon</taxon>
    </lineage>
</organism>
<dbReference type="AlphaFoldDB" id="K1VQN9"/>
<comment type="caution">
    <text evidence="2">The sequence shown here is derived from an EMBL/GenBank/DDBJ whole genome shotgun (WGS) entry which is preliminary data.</text>
</comment>
<protein>
    <submittedName>
        <fullName evidence="2">Uncharacterized protein</fullName>
    </submittedName>
</protein>
<evidence type="ECO:0000256" key="1">
    <source>
        <dbReference type="SAM" id="MobiDB-lite"/>
    </source>
</evidence>
<dbReference type="InParanoid" id="K1VQN9"/>
<proteinExistence type="predicted"/>